<gene>
    <name evidence="1" type="ORF">ZEAMMB73_Zm00001d032371</name>
</gene>
<organism evidence="1">
    <name type="scientific">Zea mays</name>
    <name type="common">Maize</name>
    <dbReference type="NCBI Taxonomy" id="4577"/>
    <lineage>
        <taxon>Eukaryota</taxon>
        <taxon>Viridiplantae</taxon>
        <taxon>Streptophyta</taxon>
        <taxon>Embryophyta</taxon>
        <taxon>Tracheophyta</taxon>
        <taxon>Spermatophyta</taxon>
        <taxon>Magnoliopsida</taxon>
        <taxon>Liliopsida</taxon>
        <taxon>Poales</taxon>
        <taxon>Poaceae</taxon>
        <taxon>PACMAD clade</taxon>
        <taxon>Panicoideae</taxon>
        <taxon>Andropogonodae</taxon>
        <taxon>Andropogoneae</taxon>
        <taxon>Tripsacinae</taxon>
        <taxon>Zea</taxon>
    </lineage>
</organism>
<protein>
    <submittedName>
        <fullName evidence="1">Uncharacterized protein</fullName>
    </submittedName>
</protein>
<name>A0A1D6KQ95_MAIZE</name>
<accession>A0A1D6KQ95</accession>
<sequence>MLEFSCYHRQPGNL</sequence>
<reference evidence="1" key="1">
    <citation type="submission" date="2015-12" db="EMBL/GenBank/DDBJ databases">
        <title>Update maize B73 reference genome by single molecule sequencing technologies.</title>
        <authorList>
            <consortium name="Maize Genome Sequencing Project"/>
            <person name="Ware D."/>
        </authorList>
    </citation>
    <scope>NUCLEOTIDE SEQUENCE [LARGE SCALE GENOMIC DNA]</scope>
    <source>
        <tissue evidence="1">Seedling</tissue>
    </source>
</reference>
<dbReference type="EMBL" id="CM007647">
    <property type="protein sequence ID" value="ONM04940.1"/>
    <property type="molecule type" value="Genomic_DNA"/>
</dbReference>
<evidence type="ECO:0000313" key="1">
    <source>
        <dbReference type="EMBL" id="ONM04940.1"/>
    </source>
</evidence>
<proteinExistence type="predicted"/>